<name>A0A0F9G8B1_9ZZZZ</name>
<organism evidence="2">
    <name type="scientific">marine sediment metagenome</name>
    <dbReference type="NCBI Taxonomy" id="412755"/>
    <lineage>
        <taxon>unclassified sequences</taxon>
        <taxon>metagenomes</taxon>
        <taxon>ecological metagenomes</taxon>
    </lineage>
</organism>
<evidence type="ECO:0000313" key="2">
    <source>
        <dbReference type="EMBL" id="KKL94993.1"/>
    </source>
</evidence>
<feature type="non-terminal residue" evidence="2">
    <location>
        <position position="1"/>
    </location>
</feature>
<protein>
    <submittedName>
        <fullName evidence="2">Uncharacterized protein</fullName>
    </submittedName>
</protein>
<sequence>KKQIAQGAAGIIGTLLLIMGTVYFTPDQLDNAYICLASDEVGIFYGGISGTGLSAYPYVENRSDAERCYASNGDKSSWAKLTDYLDEQGISLDDLLKPVVIKSQNIGEKYLCSVDGCVEQ</sequence>
<reference evidence="2" key="1">
    <citation type="journal article" date="2015" name="Nature">
        <title>Complex archaea that bridge the gap between prokaryotes and eukaryotes.</title>
        <authorList>
            <person name="Spang A."/>
            <person name="Saw J.H."/>
            <person name="Jorgensen S.L."/>
            <person name="Zaremba-Niedzwiedzka K."/>
            <person name="Martijn J."/>
            <person name="Lind A.E."/>
            <person name="van Eijk R."/>
            <person name="Schleper C."/>
            <person name="Guy L."/>
            <person name="Ettema T.J."/>
        </authorList>
    </citation>
    <scope>NUCLEOTIDE SEQUENCE</scope>
</reference>
<keyword evidence="1" id="KW-0472">Membrane</keyword>
<dbReference type="AlphaFoldDB" id="A0A0F9G8B1"/>
<keyword evidence="1" id="KW-1133">Transmembrane helix</keyword>
<comment type="caution">
    <text evidence="2">The sequence shown here is derived from an EMBL/GenBank/DDBJ whole genome shotgun (WGS) entry which is preliminary data.</text>
</comment>
<keyword evidence="1" id="KW-0812">Transmembrane</keyword>
<evidence type="ECO:0000256" key="1">
    <source>
        <dbReference type="SAM" id="Phobius"/>
    </source>
</evidence>
<dbReference type="EMBL" id="LAZR01018789">
    <property type="protein sequence ID" value="KKL94993.1"/>
    <property type="molecule type" value="Genomic_DNA"/>
</dbReference>
<accession>A0A0F9G8B1</accession>
<gene>
    <name evidence="2" type="ORF">LCGC14_1859050</name>
</gene>
<proteinExistence type="predicted"/>
<feature type="transmembrane region" description="Helical" evidence="1">
    <location>
        <begin position="7"/>
        <end position="25"/>
    </location>
</feature>